<keyword evidence="10" id="KW-1185">Reference proteome</keyword>
<dbReference type="GO" id="GO:0031080">
    <property type="term" value="C:nuclear pore outer ring"/>
    <property type="evidence" value="ECO:0007669"/>
    <property type="project" value="TreeGrafter"/>
</dbReference>
<evidence type="ECO:0000256" key="5">
    <source>
        <dbReference type="ARBA" id="ARBA00022737"/>
    </source>
</evidence>
<dbReference type="InterPro" id="IPR001680">
    <property type="entry name" value="WD40_rpt"/>
</dbReference>
<comment type="subcellular location">
    <subcellularLocation>
        <location evidence="1">Nucleus envelope</location>
    </subcellularLocation>
</comment>
<gene>
    <name evidence="9" type="ORF">ABL78_0433</name>
</gene>
<keyword evidence="7" id="KW-0539">Nucleus</keyword>
<dbReference type="InterPro" id="IPR015943">
    <property type="entry name" value="WD40/YVTN_repeat-like_dom_sf"/>
</dbReference>
<keyword evidence="4" id="KW-0853">WD repeat</keyword>
<reference evidence="9 10" key="1">
    <citation type="journal article" date="2015" name="PLoS Pathog.">
        <title>Leptomonas seymouri: Adaptations to the Dixenous Life Cycle Analyzed by Genome Sequencing, Transcriptome Profiling and Co-infection with Leishmania donovani.</title>
        <authorList>
            <person name="Kraeva N."/>
            <person name="Butenko A."/>
            <person name="Hlavacova J."/>
            <person name="Kostygov A."/>
            <person name="Myskova J."/>
            <person name="Grybchuk D."/>
            <person name="Lestinova T."/>
            <person name="Votypka J."/>
            <person name="Volf P."/>
            <person name="Opperdoes F."/>
            <person name="Flegontov P."/>
            <person name="Lukes J."/>
            <person name="Yurchenko V."/>
        </authorList>
    </citation>
    <scope>NUCLEOTIDE SEQUENCE [LARGE SCALE GENOMIC DNA]</scope>
    <source>
        <strain evidence="9 10">ATCC 30220</strain>
    </source>
</reference>
<feature type="compositionally biased region" description="Gly residues" evidence="8">
    <location>
        <begin position="54"/>
        <end position="63"/>
    </location>
</feature>
<dbReference type="GO" id="GO:0005198">
    <property type="term" value="F:structural molecule activity"/>
    <property type="evidence" value="ECO:0007669"/>
    <property type="project" value="InterPro"/>
</dbReference>
<dbReference type="InterPro" id="IPR037363">
    <property type="entry name" value="Sec13/Seh1_fam"/>
</dbReference>
<dbReference type="GO" id="GO:0034198">
    <property type="term" value="P:cellular response to amino acid starvation"/>
    <property type="evidence" value="ECO:0007669"/>
    <property type="project" value="TreeGrafter"/>
</dbReference>
<dbReference type="GO" id="GO:0015031">
    <property type="term" value="P:protein transport"/>
    <property type="evidence" value="ECO:0007669"/>
    <property type="project" value="UniProtKB-KW"/>
</dbReference>
<comment type="similarity">
    <text evidence="2">Belongs to the WD repeat SEC13 family.</text>
</comment>
<evidence type="ECO:0000256" key="6">
    <source>
        <dbReference type="ARBA" id="ARBA00022927"/>
    </source>
</evidence>
<organism evidence="9 10">
    <name type="scientific">Leptomonas seymouri</name>
    <dbReference type="NCBI Taxonomy" id="5684"/>
    <lineage>
        <taxon>Eukaryota</taxon>
        <taxon>Discoba</taxon>
        <taxon>Euglenozoa</taxon>
        <taxon>Kinetoplastea</taxon>
        <taxon>Metakinetoplastina</taxon>
        <taxon>Trypanosomatida</taxon>
        <taxon>Trypanosomatidae</taxon>
        <taxon>Leishmaniinae</taxon>
        <taxon>Leptomonas</taxon>
    </lineage>
</organism>
<keyword evidence="5" id="KW-0677">Repeat</keyword>
<dbReference type="AlphaFoldDB" id="A0A0N1I3R7"/>
<name>A0A0N1I3R7_LEPSE</name>
<feature type="compositionally biased region" description="Gly residues" evidence="8">
    <location>
        <begin position="330"/>
        <end position="340"/>
    </location>
</feature>
<evidence type="ECO:0000256" key="2">
    <source>
        <dbReference type="ARBA" id="ARBA00010102"/>
    </source>
</evidence>
<evidence type="ECO:0000256" key="1">
    <source>
        <dbReference type="ARBA" id="ARBA00004259"/>
    </source>
</evidence>
<dbReference type="Gene3D" id="2.130.10.10">
    <property type="entry name" value="YVTN repeat-like/Quinoprotein amine dehydrogenase"/>
    <property type="match status" value="1"/>
</dbReference>
<keyword evidence="3" id="KW-0813">Transport</keyword>
<dbReference type="SUPFAM" id="SSF50978">
    <property type="entry name" value="WD40 repeat-like"/>
    <property type="match status" value="1"/>
</dbReference>
<sequence length="596" mass="61142">MSRYASLFIPSGFPKGGDFGAHPLSASNARASAAAHAEAGGGSAEFDGRTSGSSSGGGGGSGGLSRAHTDSAAAAEWRALYGASAAMMAATAGSFRAGSSGVSLMTPIFHLTAHDATILSMEHNNHCKLLGISTSKNEILVTWTQLMPVIENIGALGAADDDLFGGEEAPPMDERLLEWDPATMSILIDELPFTCTELSWAPWQQGIYLAGLCPGHGIRIYRYSHGHWALDDYIRTTESTSCSISKHFTVACACSRARLELWSRGATLGGGSPTSAATSPTTAGGHSGGASGAVGGLIKGPDVRVSSSSWVLCGTLTLPDAEDEEISGGADAGAGSGGASRGHDGRLNSGSGMGGPGSSNAAPTAGRYRLRDILGVGWDESGALLAVGDQGGSVRVVSVTQSGTRLGEVVFHLPPSGGAGPCRQVAWAPSSGRSFLSLAMVLGNCVRLVLFRRPRFMCAAGLPHPGHGGRGVLAAHNANAAMGNSDGGVSEVLQALASTLVPCEEVTKLSWNGTGTRFVTSHLDSSVNMWAVDVRYQYEMTRPDARAASESASGDGNPQNTGEGCRGSTALSERRLSLVVSVRRTSSVHPYHVASK</sequence>
<feature type="region of interest" description="Disordered" evidence="8">
    <location>
        <begin position="269"/>
        <end position="288"/>
    </location>
</feature>
<dbReference type="PANTHER" id="PTHR11024">
    <property type="entry name" value="NUCLEAR PORE COMPLEX PROTEIN SEC13 / SEH1 FAMILY MEMBER"/>
    <property type="match status" value="1"/>
</dbReference>
<dbReference type="InterPro" id="IPR036322">
    <property type="entry name" value="WD40_repeat_dom_sf"/>
</dbReference>
<keyword evidence="6" id="KW-0653">Protein transport</keyword>
<evidence type="ECO:0000256" key="8">
    <source>
        <dbReference type="SAM" id="MobiDB-lite"/>
    </source>
</evidence>
<dbReference type="SMART" id="SM00320">
    <property type="entry name" value="WD40"/>
    <property type="match status" value="3"/>
</dbReference>
<dbReference type="Proteomes" id="UP000038009">
    <property type="component" value="Unassembled WGS sequence"/>
</dbReference>
<accession>A0A0N1I3R7</accession>
<feature type="compositionally biased region" description="Polar residues" evidence="8">
    <location>
        <begin position="550"/>
        <end position="562"/>
    </location>
</feature>
<protein>
    <submittedName>
        <fullName evidence="9">Uncharacterized protein</fullName>
    </submittedName>
</protein>
<dbReference type="GO" id="GO:1904263">
    <property type="term" value="P:positive regulation of TORC1 signaling"/>
    <property type="evidence" value="ECO:0007669"/>
    <property type="project" value="TreeGrafter"/>
</dbReference>
<proteinExistence type="inferred from homology"/>
<evidence type="ECO:0000256" key="4">
    <source>
        <dbReference type="ARBA" id="ARBA00022574"/>
    </source>
</evidence>
<dbReference type="GO" id="GO:0035859">
    <property type="term" value="C:Seh1-associated complex"/>
    <property type="evidence" value="ECO:0007669"/>
    <property type="project" value="TreeGrafter"/>
</dbReference>
<feature type="compositionally biased region" description="Low complexity" evidence="8">
    <location>
        <begin position="273"/>
        <end position="284"/>
    </location>
</feature>
<dbReference type="PANTHER" id="PTHR11024:SF3">
    <property type="entry name" value="NUCLEOPORIN SEH1"/>
    <property type="match status" value="1"/>
</dbReference>
<evidence type="ECO:0000313" key="10">
    <source>
        <dbReference type="Proteomes" id="UP000038009"/>
    </source>
</evidence>
<dbReference type="OMA" id="AMEHNNH"/>
<evidence type="ECO:0000256" key="7">
    <source>
        <dbReference type="ARBA" id="ARBA00023242"/>
    </source>
</evidence>
<dbReference type="EMBL" id="LJSK01000005">
    <property type="protein sequence ID" value="KPI90503.1"/>
    <property type="molecule type" value="Genomic_DNA"/>
</dbReference>
<feature type="region of interest" description="Disordered" evidence="8">
    <location>
        <begin position="323"/>
        <end position="363"/>
    </location>
</feature>
<feature type="region of interest" description="Disordered" evidence="8">
    <location>
        <begin position="545"/>
        <end position="570"/>
    </location>
</feature>
<evidence type="ECO:0000256" key="3">
    <source>
        <dbReference type="ARBA" id="ARBA00022448"/>
    </source>
</evidence>
<dbReference type="OrthoDB" id="5566198at2759"/>
<evidence type="ECO:0000313" key="9">
    <source>
        <dbReference type="EMBL" id="KPI90503.1"/>
    </source>
</evidence>
<comment type="caution">
    <text evidence="9">The sequence shown here is derived from an EMBL/GenBank/DDBJ whole genome shotgun (WGS) entry which is preliminary data.</text>
</comment>
<feature type="region of interest" description="Disordered" evidence="8">
    <location>
        <begin position="40"/>
        <end position="67"/>
    </location>
</feature>
<dbReference type="VEuPathDB" id="TriTrypDB:Lsey_0005_0660"/>